<feature type="transmembrane region" description="Helical" evidence="1">
    <location>
        <begin position="29"/>
        <end position="49"/>
    </location>
</feature>
<dbReference type="SUPFAM" id="SSF88713">
    <property type="entry name" value="Glycoside hydrolase/deacetylase"/>
    <property type="match status" value="1"/>
</dbReference>
<dbReference type="AlphaFoldDB" id="A0A7W0HM31"/>
<name>A0A7W0HM31_9BACT</name>
<comment type="caution">
    <text evidence="3">The sequence shown here is derived from an EMBL/GenBank/DDBJ whole genome shotgun (WGS) entry which is preliminary data.</text>
</comment>
<dbReference type="PANTHER" id="PTHR10587:SF125">
    <property type="entry name" value="POLYSACCHARIDE DEACETYLASE YHEN-RELATED"/>
    <property type="match status" value="1"/>
</dbReference>
<dbReference type="RefSeq" id="WP_181552239.1">
    <property type="nucleotide sequence ID" value="NZ_JACDUS010000011.1"/>
</dbReference>
<keyword evidence="1" id="KW-1133">Transmembrane helix</keyword>
<dbReference type="InterPro" id="IPR002509">
    <property type="entry name" value="NODB_dom"/>
</dbReference>
<reference evidence="3 4" key="1">
    <citation type="submission" date="2020-07" db="EMBL/GenBank/DDBJ databases">
        <title>Genomic Encyclopedia of Type Strains, Phase IV (KMG-IV): sequencing the most valuable type-strain genomes for metagenomic binning, comparative biology and taxonomic classification.</title>
        <authorList>
            <person name="Goeker M."/>
        </authorList>
    </citation>
    <scope>NUCLEOTIDE SEQUENCE [LARGE SCALE GENOMIC DNA]</scope>
    <source>
        <strain evidence="3 4">DSM 17721</strain>
    </source>
</reference>
<dbReference type="Pfam" id="PF01522">
    <property type="entry name" value="Polysacc_deac_1"/>
    <property type="match status" value="1"/>
</dbReference>
<sequence>MKAGFGIVPAWLAAGVAFAAAGAGFFLHPYFCAAVLAAFVIMCAAGAVYGQSRFFLPVICKGPKTSSSVALTFDDGPHPETTPALLELLGRWNASATFFVTGQKAEKHPEIIQQILAAGHCIGNHTYSHDVFVMLKPAGKLDAEIAKTQNILARFNIRPTAFRPPAGVVNPKLKTILEKYKMSCILYSCRGPDMGNRKINGLAARIGRKVQSGDILLLHDGHPGTARFDPRQWLAEMEKILIILSKQGLVIRSVSGLTGLPVMHQSSRLKKAGHHKTNERTLP</sequence>
<dbReference type="InterPro" id="IPR050248">
    <property type="entry name" value="Polysacc_deacetylase_ArnD"/>
</dbReference>
<evidence type="ECO:0000259" key="2">
    <source>
        <dbReference type="PROSITE" id="PS51677"/>
    </source>
</evidence>
<dbReference type="Gene3D" id="3.20.20.370">
    <property type="entry name" value="Glycoside hydrolase/deacetylase"/>
    <property type="match status" value="1"/>
</dbReference>
<organism evidence="3 4">
    <name type="scientific">Desulfosalsimonas propionicica</name>
    <dbReference type="NCBI Taxonomy" id="332175"/>
    <lineage>
        <taxon>Bacteria</taxon>
        <taxon>Pseudomonadati</taxon>
        <taxon>Thermodesulfobacteriota</taxon>
        <taxon>Desulfobacteria</taxon>
        <taxon>Desulfobacterales</taxon>
        <taxon>Desulfosalsimonadaceae</taxon>
        <taxon>Desulfosalsimonas</taxon>
    </lineage>
</organism>
<dbReference type="PROSITE" id="PS51677">
    <property type="entry name" value="NODB"/>
    <property type="match status" value="1"/>
</dbReference>
<keyword evidence="1" id="KW-0812">Transmembrane</keyword>
<gene>
    <name evidence="3" type="ORF">HNR65_002960</name>
</gene>
<dbReference type="GO" id="GO:0005975">
    <property type="term" value="P:carbohydrate metabolic process"/>
    <property type="evidence" value="ECO:0007669"/>
    <property type="project" value="InterPro"/>
</dbReference>
<accession>A0A7W0HM31</accession>
<proteinExistence type="predicted"/>
<keyword evidence="1" id="KW-0472">Membrane</keyword>
<dbReference type="Proteomes" id="UP000525298">
    <property type="component" value="Unassembled WGS sequence"/>
</dbReference>
<dbReference type="EMBL" id="JACDUS010000011">
    <property type="protein sequence ID" value="MBA2882606.1"/>
    <property type="molecule type" value="Genomic_DNA"/>
</dbReference>
<evidence type="ECO:0000313" key="4">
    <source>
        <dbReference type="Proteomes" id="UP000525298"/>
    </source>
</evidence>
<feature type="domain" description="NodB homology" evidence="2">
    <location>
        <begin position="67"/>
        <end position="252"/>
    </location>
</feature>
<protein>
    <submittedName>
        <fullName evidence="3">Peptidoglycan/xylan/chitin deacetylase (PgdA/CDA1 family)</fullName>
    </submittedName>
</protein>
<dbReference type="CDD" id="cd10917">
    <property type="entry name" value="CE4_NodB_like_6s_7s"/>
    <property type="match status" value="1"/>
</dbReference>
<evidence type="ECO:0000313" key="3">
    <source>
        <dbReference type="EMBL" id="MBA2882606.1"/>
    </source>
</evidence>
<evidence type="ECO:0000256" key="1">
    <source>
        <dbReference type="SAM" id="Phobius"/>
    </source>
</evidence>
<keyword evidence="4" id="KW-1185">Reference proteome</keyword>
<dbReference type="GO" id="GO:0016810">
    <property type="term" value="F:hydrolase activity, acting on carbon-nitrogen (but not peptide) bonds"/>
    <property type="evidence" value="ECO:0007669"/>
    <property type="project" value="InterPro"/>
</dbReference>
<dbReference type="PANTHER" id="PTHR10587">
    <property type="entry name" value="GLYCOSYL TRANSFERASE-RELATED"/>
    <property type="match status" value="1"/>
</dbReference>
<dbReference type="InterPro" id="IPR011330">
    <property type="entry name" value="Glyco_hydro/deAcase_b/a-brl"/>
</dbReference>